<dbReference type="Proteomes" id="UP000464495">
    <property type="component" value="Chromosome"/>
</dbReference>
<protein>
    <submittedName>
        <fullName evidence="1">Uncharacterized protein</fullName>
    </submittedName>
</protein>
<dbReference type="EMBL" id="CP046620">
    <property type="protein sequence ID" value="QHQ36685.1"/>
    <property type="molecule type" value="Genomic_DNA"/>
</dbReference>
<dbReference type="AlphaFoldDB" id="A0A6P1T4L4"/>
<evidence type="ECO:0000313" key="1">
    <source>
        <dbReference type="EMBL" id="QHQ36685.1"/>
    </source>
</evidence>
<gene>
    <name evidence="1" type="ORF">GO499_16650</name>
</gene>
<proteinExistence type="predicted"/>
<evidence type="ECO:0000313" key="2">
    <source>
        <dbReference type="Proteomes" id="UP000464495"/>
    </source>
</evidence>
<dbReference type="KEGG" id="amaq:GO499_16650"/>
<name>A0A6P1T4L4_9RHOB</name>
<dbReference type="RefSeq" id="WP_161863231.1">
    <property type="nucleotide sequence ID" value="NZ_CP046620.1"/>
</dbReference>
<reference evidence="1 2" key="1">
    <citation type="submission" date="2019-12" db="EMBL/GenBank/DDBJ databases">
        <title>Complete genome sequence of Algicella marina strain 9Alg 56(T) isolated from the red alga Tichocarpus crinitus.</title>
        <authorList>
            <person name="Kim S.-G."/>
            <person name="Nedashkovskaya O.I."/>
        </authorList>
    </citation>
    <scope>NUCLEOTIDE SEQUENCE [LARGE SCALE GENOMIC DNA]</scope>
    <source>
        <strain evidence="1 2">9Alg 56</strain>
    </source>
</reference>
<sequence length="420" mass="47494">MAFNFSQAFLELLGNVAKEKLSEKAGVHGTGLDWFLKISEHLLYERGEVQLVLSGDKSKDRFLNQDPVSILSQYHAERPIHPGLPYVEVVDFVKPWLEKGSVSIKIEPKAEAFALERFASPNTRALQKEALQRMQEVKRMTRDSRTVRLSGWHGEPSNIVLQIQQAAYSQQVQSNLVLDYAGDGKLGASLRELLIDEFGGRLPGLDDRRLVNSLGVAILVFFWDTDAKGHGHWAPFWVPRTRDTAVFNYAEWHCSASGAAEWPLPDDRTPETFEDYILDDLWNELEEEIGLYPEDFSERIVGSPLIPMALCREMIRGGKPQLFFAGFVNIGRQALVERMNDARLKLARKRKQMNTPEPIEVFPYPKFMTPKVFGDPDSVAVGYQDAQFTSEGAACLYYAYRLLGGLRERISNHGGKNDEG</sequence>
<organism evidence="1 2">
    <name type="scientific">Algicella marina</name>
    <dbReference type="NCBI Taxonomy" id="2683284"/>
    <lineage>
        <taxon>Bacteria</taxon>
        <taxon>Pseudomonadati</taxon>
        <taxon>Pseudomonadota</taxon>
        <taxon>Alphaproteobacteria</taxon>
        <taxon>Rhodobacterales</taxon>
        <taxon>Paracoccaceae</taxon>
        <taxon>Algicella</taxon>
    </lineage>
</organism>
<accession>A0A6P1T4L4</accession>
<keyword evidence="2" id="KW-1185">Reference proteome</keyword>